<dbReference type="InterPro" id="IPR017500">
    <property type="entry name" value="Phage_infect_YhgE_N"/>
</dbReference>
<feature type="transmembrane region" description="Helical" evidence="6">
    <location>
        <begin position="89"/>
        <end position="112"/>
    </location>
</feature>
<dbReference type="InterPro" id="IPR051328">
    <property type="entry name" value="T7SS_ABC-Transporter"/>
</dbReference>
<dbReference type="EMBL" id="NEKC01000008">
    <property type="protein sequence ID" value="OTA29116.1"/>
    <property type="molecule type" value="Genomic_DNA"/>
</dbReference>
<evidence type="ECO:0000259" key="7">
    <source>
        <dbReference type="Pfam" id="PF12698"/>
    </source>
</evidence>
<name>A0A1Y2T045_9BIFI</name>
<proteinExistence type="predicted"/>
<feature type="region of interest" description="Disordered" evidence="5">
    <location>
        <begin position="41"/>
        <end position="70"/>
    </location>
</feature>
<dbReference type="Gene3D" id="1.10.287.1490">
    <property type="match status" value="1"/>
</dbReference>
<evidence type="ECO:0000256" key="4">
    <source>
        <dbReference type="ARBA" id="ARBA00023136"/>
    </source>
</evidence>
<evidence type="ECO:0000256" key="1">
    <source>
        <dbReference type="ARBA" id="ARBA00004141"/>
    </source>
</evidence>
<keyword evidence="3 6" id="KW-1133">Transmembrane helix</keyword>
<feature type="transmembrane region" description="Helical" evidence="6">
    <location>
        <begin position="742"/>
        <end position="762"/>
    </location>
</feature>
<comment type="subcellular location">
    <subcellularLocation>
        <location evidence="1">Membrane</location>
        <topology evidence="1">Multi-pass membrane protein</topology>
    </subcellularLocation>
</comment>
<dbReference type="PANTHER" id="PTHR43077">
    <property type="entry name" value="TRANSPORT PERMEASE YVFS-RELATED"/>
    <property type="match status" value="1"/>
</dbReference>
<feature type="domain" description="ABC-2 type transporter transmembrane" evidence="7">
    <location>
        <begin position="682"/>
        <end position="817"/>
    </location>
</feature>
<dbReference type="Proteomes" id="UP000243540">
    <property type="component" value="Unassembled WGS sequence"/>
</dbReference>
<feature type="domain" description="ABC-2 type transporter transmembrane" evidence="7">
    <location>
        <begin position="99"/>
        <end position="270"/>
    </location>
</feature>
<feature type="transmembrane region" description="Helical" evidence="6">
    <location>
        <begin position="621"/>
        <end position="643"/>
    </location>
</feature>
<evidence type="ECO:0000313" key="9">
    <source>
        <dbReference type="Proteomes" id="UP000243540"/>
    </source>
</evidence>
<feature type="compositionally biased region" description="Basic and acidic residues" evidence="5">
    <location>
        <begin position="41"/>
        <end position="53"/>
    </location>
</feature>
<feature type="transmembrane region" description="Helical" evidence="6">
    <location>
        <begin position="685"/>
        <end position="707"/>
    </location>
</feature>
<dbReference type="OrthoDB" id="9811483at2"/>
<reference evidence="8 9" key="1">
    <citation type="submission" date="2017-04" db="EMBL/GenBank/DDBJ databases">
        <title>Draft genome sequences of Alloscardovia macacae UMA81211 and UMA81212 isolated from the feces of a rhesus macaque (Macaca mulatta).</title>
        <authorList>
            <person name="Albert K."/>
            <person name="Sela D.A."/>
        </authorList>
    </citation>
    <scope>NUCLEOTIDE SEQUENCE [LARGE SCALE GENOMIC DNA]</scope>
    <source>
        <strain evidence="8 9">UMA81212</strain>
    </source>
</reference>
<sequence length="842" mass="89585">MRTARTVRRTRRTQRTKRALTARAMFHVKHPPCRLRRRASKLAEEQKKTEQKRPQQPKQKQQKQKKPAVKKQNPLVNVAKIFLDDQKHLLRNLIGLVVALGLVIVPAMYAWFNIAASWDPYGNTRQLKVAVANEDAGYHSDLVSIPVNVGSNVESSLRGNDSLDWQFVSRDKAVEGVRSGEYYAAIVIPKNFSTQMMTLFSPNASRATIEYYINEKSNAIAPKITEKAADTVVSQVSSTFSETIASVALDVAQSVNTFATRGDTQQYVSTTVQRLKNMADNLDAYGAQVGSYAGLLESSAGLVTSARDILSSSASGSDDVRAALQSTVTNVKTLGQAVSASSGSVSQALGAAGSSLDSVAAQIDSLASGVSAPAGQLSARVTALGSALEQGSSRYDELVTALQAVRAQVEASGADAGSGSGGLSSEARARMLSNLDSIIAQLQQVRSDVSGLGAQISAASSDAQKAQQTISAQKDDLKARVAALKADIESARSDYTTNVKPQLDALATQLRETSTRAAAAGSSVRSVLSQLSTRGSDASGRVDGVVTSMKDAQGKLSEAASSIRGLAERVSDGYATGTSALQKLTGSDRSAVELAAVLTSPVKLSRTAVYAVANYGTAMSAFYTILATWVGSVFLVSMVRVYVSDKRKAAVLGLTRGGEVFAKPETVGNAAAFGLGFGSEYWGRYLTFLFISLLQSTLIVMGDLWYLGIQHDSIPRIFLVGWVASLVFSMIMYALTFTFGAVGKAIAVIIMVMQIAGSGGTFPVELLPSFFQHVYPLLPFPYALRAMHAAIAGSYGSEYWVALGQFALFIIPALAVGLVLGRPLSQSSWLVEQLEKTDVYGE</sequence>
<organism evidence="8 9">
    <name type="scientific">Alloscardovia macacae</name>
    <dbReference type="NCBI Taxonomy" id="1160091"/>
    <lineage>
        <taxon>Bacteria</taxon>
        <taxon>Bacillati</taxon>
        <taxon>Actinomycetota</taxon>
        <taxon>Actinomycetes</taxon>
        <taxon>Bifidobacteriales</taxon>
        <taxon>Bifidobacteriaceae</taxon>
        <taxon>Alloscardovia</taxon>
    </lineage>
</organism>
<feature type="compositionally biased region" description="Basic residues" evidence="5">
    <location>
        <begin position="60"/>
        <end position="69"/>
    </location>
</feature>
<dbReference type="Pfam" id="PF12698">
    <property type="entry name" value="ABC2_membrane_3"/>
    <property type="match status" value="2"/>
</dbReference>
<feature type="transmembrane region" description="Helical" evidence="6">
    <location>
        <begin position="713"/>
        <end position="735"/>
    </location>
</feature>
<dbReference type="PANTHER" id="PTHR43077:SF10">
    <property type="entry name" value="TRANSPORT PERMEASE PROTEIN"/>
    <property type="match status" value="1"/>
</dbReference>
<dbReference type="InterPro" id="IPR013525">
    <property type="entry name" value="ABC2_TM"/>
</dbReference>
<dbReference type="AlphaFoldDB" id="A0A1Y2T045"/>
<dbReference type="GO" id="GO:0140359">
    <property type="term" value="F:ABC-type transporter activity"/>
    <property type="evidence" value="ECO:0007669"/>
    <property type="project" value="InterPro"/>
</dbReference>
<dbReference type="GO" id="GO:0016020">
    <property type="term" value="C:membrane"/>
    <property type="evidence" value="ECO:0007669"/>
    <property type="project" value="UniProtKB-SubCell"/>
</dbReference>
<evidence type="ECO:0000256" key="5">
    <source>
        <dbReference type="SAM" id="MobiDB-lite"/>
    </source>
</evidence>
<evidence type="ECO:0000256" key="6">
    <source>
        <dbReference type="SAM" id="Phobius"/>
    </source>
</evidence>
<keyword evidence="4 6" id="KW-0472">Membrane</keyword>
<dbReference type="NCBIfam" id="TIGR03061">
    <property type="entry name" value="pip_yhgE_Nterm"/>
    <property type="match status" value="1"/>
</dbReference>
<protein>
    <recommendedName>
        <fullName evidence="7">ABC-2 type transporter transmembrane domain-containing protein</fullName>
    </recommendedName>
</protein>
<evidence type="ECO:0000256" key="3">
    <source>
        <dbReference type="ARBA" id="ARBA00022989"/>
    </source>
</evidence>
<keyword evidence="2 6" id="KW-0812">Transmembrane</keyword>
<feature type="transmembrane region" description="Helical" evidence="6">
    <location>
        <begin position="799"/>
        <end position="820"/>
    </location>
</feature>
<evidence type="ECO:0000256" key="2">
    <source>
        <dbReference type="ARBA" id="ARBA00022692"/>
    </source>
</evidence>
<gene>
    <name evidence="8" type="ORF">B9T39_04335</name>
</gene>
<comment type="caution">
    <text evidence="8">The sequence shown here is derived from an EMBL/GenBank/DDBJ whole genome shotgun (WGS) entry which is preliminary data.</text>
</comment>
<evidence type="ECO:0000313" key="8">
    <source>
        <dbReference type="EMBL" id="OTA29116.1"/>
    </source>
</evidence>
<dbReference type="STRING" id="1160091.B9T39_04335"/>
<dbReference type="Gene3D" id="3.40.1710.10">
    <property type="entry name" value="abc type-2 transporter like domain"/>
    <property type="match status" value="1"/>
</dbReference>
<accession>A0A1Y2T045</accession>